<dbReference type="CDD" id="cd01282">
    <property type="entry name" value="HTH_MerR-like_sg3"/>
    <property type="match status" value="1"/>
</dbReference>
<name>A0A6C1BZT3_9ACTN</name>
<accession>A0A6C1BZT3</accession>
<dbReference type="PRINTS" id="PR00040">
    <property type="entry name" value="HTHMERR"/>
</dbReference>
<dbReference type="GeneID" id="75185971"/>
<dbReference type="PANTHER" id="PTHR30204">
    <property type="entry name" value="REDOX-CYCLING DRUG-SENSING TRANSCRIPTIONAL ACTIVATOR SOXR"/>
    <property type="match status" value="1"/>
</dbReference>
<dbReference type="Pfam" id="PF13411">
    <property type="entry name" value="MerR_1"/>
    <property type="match status" value="1"/>
</dbReference>
<dbReference type="PANTHER" id="PTHR30204:SF93">
    <property type="entry name" value="HTH MERR-TYPE DOMAIN-CONTAINING PROTEIN"/>
    <property type="match status" value="1"/>
</dbReference>
<proteinExistence type="predicted"/>
<evidence type="ECO:0000313" key="4">
    <source>
        <dbReference type="Proteomes" id="UP000298111"/>
    </source>
</evidence>
<dbReference type="InterPro" id="IPR000551">
    <property type="entry name" value="MerR-type_HTH_dom"/>
</dbReference>
<gene>
    <name evidence="3" type="ORF">D8771_05570</name>
</gene>
<dbReference type="PROSITE" id="PS50937">
    <property type="entry name" value="HTH_MERR_2"/>
    <property type="match status" value="1"/>
</dbReference>
<dbReference type="InterPro" id="IPR047057">
    <property type="entry name" value="MerR_fam"/>
</dbReference>
<dbReference type="EMBL" id="RCIY01000033">
    <property type="protein sequence ID" value="TGG86828.1"/>
    <property type="molecule type" value="Genomic_DNA"/>
</dbReference>
<dbReference type="Proteomes" id="UP000298111">
    <property type="component" value="Unassembled WGS sequence"/>
</dbReference>
<evidence type="ECO:0000256" key="1">
    <source>
        <dbReference type="ARBA" id="ARBA00023125"/>
    </source>
</evidence>
<dbReference type="GO" id="GO:0003700">
    <property type="term" value="F:DNA-binding transcription factor activity"/>
    <property type="evidence" value="ECO:0007669"/>
    <property type="project" value="InterPro"/>
</dbReference>
<dbReference type="InterPro" id="IPR009061">
    <property type="entry name" value="DNA-bd_dom_put_sf"/>
</dbReference>
<reference evidence="3 4" key="1">
    <citation type="submission" date="2018-10" db="EMBL/GenBank/DDBJ databases">
        <title>Isolation of pseudouridimycin from Streptomyces albus DSM 40763.</title>
        <authorList>
            <person name="Rosenqvist P."/>
            <person name="Metsae-Ketelae M."/>
            <person name="Virta P."/>
        </authorList>
    </citation>
    <scope>NUCLEOTIDE SEQUENCE [LARGE SCALE GENOMIC DNA]</scope>
    <source>
        <strain evidence="3 4">DSM 40763</strain>
    </source>
</reference>
<feature type="compositionally biased region" description="Basic and acidic residues" evidence="2">
    <location>
        <begin position="122"/>
        <end position="134"/>
    </location>
</feature>
<sequence>MRIAEAAQRTGTTPRLLRYYEQQGLLVPGRSGNGYREYDESALGRIVQIRDLLRAGLPTRLIKQVLPCIPTPHGSIRFSGLTPQMVALLEAEQARLTERIECLTRNRDAIAGYLAALREANRQQERENGQREEAAGLIEDGSA</sequence>
<evidence type="ECO:0000256" key="2">
    <source>
        <dbReference type="SAM" id="MobiDB-lite"/>
    </source>
</evidence>
<comment type="caution">
    <text evidence="3">The sequence shown here is derived from an EMBL/GenBank/DDBJ whole genome shotgun (WGS) entry which is preliminary data.</text>
</comment>
<feature type="region of interest" description="Disordered" evidence="2">
    <location>
        <begin position="122"/>
        <end position="143"/>
    </location>
</feature>
<dbReference type="Gene3D" id="1.10.1660.10">
    <property type="match status" value="1"/>
</dbReference>
<dbReference type="SUPFAM" id="SSF46955">
    <property type="entry name" value="Putative DNA-binding domain"/>
    <property type="match status" value="1"/>
</dbReference>
<dbReference type="RefSeq" id="WP_016471783.1">
    <property type="nucleotide sequence ID" value="NZ_CP048875.1"/>
</dbReference>
<evidence type="ECO:0000313" key="3">
    <source>
        <dbReference type="EMBL" id="TGG86828.1"/>
    </source>
</evidence>
<dbReference type="SMART" id="SM00422">
    <property type="entry name" value="HTH_MERR"/>
    <property type="match status" value="1"/>
</dbReference>
<dbReference type="AlphaFoldDB" id="A0A6C1BZT3"/>
<protein>
    <submittedName>
        <fullName evidence="3">MerR family transcriptional regulator</fullName>
    </submittedName>
</protein>
<dbReference type="GO" id="GO:0003677">
    <property type="term" value="F:DNA binding"/>
    <property type="evidence" value="ECO:0007669"/>
    <property type="project" value="UniProtKB-KW"/>
</dbReference>
<keyword evidence="1" id="KW-0238">DNA-binding</keyword>
<organism evidence="3 4">
    <name type="scientific">Streptomyces albus</name>
    <dbReference type="NCBI Taxonomy" id="1888"/>
    <lineage>
        <taxon>Bacteria</taxon>
        <taxon>Bacillati</taxon>
        <taxon>Actinomycetota</taxon>
        <taxon>Actinomycetes</taxon>
        <taxon>Kitasatosporales</taxon>
        <taxon>Streptomycetaceae</taxon>
        <taxon>Streptomyces</taxon>
    </lineage>
</organism>